<dbReference type="InterPro" id="IPR010095">
    <property type="entry name" value="Cas12f1-like_TNB"/>
</dbReference>
<evidence type="ECO:0000256" key="5">
    <source>
        <dbReference type="SAM" id="MobiDB-lite"/>
    </source>
</evidence>
<dbReference type="Pfam" id="PF01385">
    <property type="entry name" value="OrfB_IS605"/>
    <property type="match status" value="1"/>
</dbReference>
<gene>
    <name evidence="8" type="ORF">FACI_IFERC00001G1841</name>
</gene>
<reference evidence="8 9" key="1">
    <citation type="journal article" date="2007" name="Proc. Natl. Acad. Sci. U.S.A.">
        <title>Genome dynamics in a natural archaeal population.</title>
        <authorList>
            <person name="Allen E.E."/>
            <person name="Tyson G.W."/>
            <person name="Whitaker R.J."/>
            <person name="Detter J.C."/>
            <person name="Richardson P.M."/>
            <person name="Banfield J.F."/>
        </authorList>
    </citation>
    <scope>NUCLEOTIDE SEQUENCE [LARGE SCALE GENOMIC DNA]</scope>
    <source>
        <strain evidence="9">fer1</strain>
    </source>
</reference>
<keyword evidence="9" id="KW-1185">Reference proteome</keyword>
<keyword evidence="4" id="KW-0233">DNA recombination</keyword>
<evidence type="ECO:0000256" key="3">
    <source>
        <dbReference type="ARBA" id="ARBA00023125"/>
    </source>
</evidence>
<feature type="domain" description="Probable transposase IS891/IS1136/IS1341" evidence="6">
    <location>
        <begin position="216"/>
        <end position="316"/>
    </location>
</feature>
<dbReference type="AlphaFoldDB" id="S0AU23"/>
<protein>
    <submittedName>
        <fullName evidence="8">Transposase IS605 OrfB</fullName>
    </submittedName>
</protein>
<keyword evidence="2" id="KW-0815">Transposition</keyword>
<dbReference type="GO" id="GO:0006310">
    <property type="term" value="P:DNA recombination"/>
    <property type="evidence" value="ECO:0007669"/>
    <property type="project" value="UniProtKB-KW"/>
</dbReference>
<evidence type="ECO:0000313" key="8">
    <source>
        <dbReference type="EMBL" id="AGO61819.1"/>
    </source>
</evidence>
<evidence type="ECO:0000313" key="9">
    <source>
        <dbReference type="Proteomes" id="UP000014660"/>
    </source>
</evidence>
<feature type="domain" description="Cas12f1-like TNB" evidence="7">
    <location>
        <begin position="352"/>
        <end position="403"/>
    </location>
</feature>
<evidence type="ECO:0000259" key="6">
    <source>
        <dbReference type="Pfam" id="PF01385"/>
    </source>
</evidence>
<keyword evidence="3" id="KW-0238">DNA-binding</keyword>
<dbReference type="EMBL" id="CP004145">
    <property type="protein sequence ID" value="AGO61819.1"/>
    <property type="molecule type" value="Genomic_DNA"/>
</dbReference>
<feature type="compositionally biased region" description="Basic and acidic residues" evidence="5">
    <location>
        <begin position="264"/>
        <end position="275"/>
    </location>
</feature>
<evidence type="ECO:0000256" key="2">
    <source>
        <dbReference type="ARBA" id="ARBA00022578"/>
    </source>
</evidence>
<feature type="region of interest" description="Disordered" evidence="5">
    <location>
        <begin position="264"/>
        <end position="303"/>
    </location>
</feature>
<dbReference type="Pfam" id="PF07282">
    <property type="entry name" value="Cas12f1-like_TNB"/>
    <property type="match status" value="1"/>
</dbReference>
<organism evidence="8 9">
    <name type="scientific">Ferroplasma acidarmanus Fer1</name>
    <dbReference type="NCBI Taxonomy" id="333146"/>
    <lineage>
        <taxon>Archaea</taxon>
        <taxon>Methanobacteriati</taxon>
        <taxon>Thermoplasmatota</taxon>
        <taxon>Thermoplasmata</taxon>
        <taxon>Thermoplasmatales</taxon>
        <taxon>Ferroplasmaceae</taxon>
        <taxon>Ferroplasma</taxon>
    </lineage>
</organism>
<sequence length="457" mass="53829">MMSEERRNKIKNSLKLTKEKRKTQDVIILKLKIDNDKLNNNTIKALNTMFLETKWLYNYILDKEFNNDIFKFDYKTNYANVYVKDHYERRKINYLSAQMKQDLLKRTENNISGLHELKENGFKTGKLKFKKEINSIPLRQFGKGKTYNIINNFNYIKIQRIEQPLKVNGFYETFTDNENIKHKELKYDFNNLDFGNAMLIHKNNNYYINITAYTKKEERNNNRIIGIDSGIKTQLTLSNGLKLEYNIPKSKREIRLQRELSRKAKYAEGSKKKLSGEQSKNYNKNKNRLNREQQKRNNKKRDVKNKIVHYITSNYNIIITQNDNISGWQKLFGKKIENTGIGSIIEALKSKASNLIPVGRFIPTTKECNNCHNKYDIKLNERIYKCSNCGYIIDRDYNSSLNMIYYGMKTKKFKNTVPEDSREFTPGETLTDTFEGLNTPYVKASYVDEPGSFNALA</sequence>
<dbReference type="GO" id="GO:0032196">
    <property type="term" value="P:transposition"/>
    <property type="evidence" value="ECO:0007669"/>
    <property type="project" value="UniProtKB-KW"/>
</dbReference>
<evidence type="ECO:0000259" key="7">
    <source>
        <dbReference type="Pfam" id="PF07282"/>
    </source>
</evidence>
<dbReference type="HOGENOM" id="CLU_052946_0_0_2"/>
<accession>S0AU23</accession>
<proteinExistence type="inferred from homology"/>
<evidence type="ECO:0000256" key="4">
    <source>
        <dbReference type="ARBA" id="ARBA00023172"/>
    </source>
</evidence>
<dbReference type="Proteomes" id="UP000014660">
    <property type="component" value="Chromosome"/>
</dbReference>
<dbReference type="KEGG" id="fac:FACI_IFERC01G1841"/>
<dbReference type="GO" id="GO:0003677">
    <property type="term" value="F:DNA binding"/>
    <property type="evidence" value="ECO:0007669"/>
    <property type="project" value="UniProtKB-KW"/>
</dbReference>
<dbReference type="InterPro" id="IPR001959">
    <property type="entry name" value="Transposase"/>
</dbReference>
<name>S0AU23_FERAC</name>
<evidence type="ECO:0000256" key="1">
    <source>
        <dbReference type="ARBA" id="ARBA00008761"/>
    </source>
</evidence>
<comment type="similarity">
    <text evidence="1">In the C-terminal section; belongs to the transposase 35 family.</text>
</comment>
<dbReference type="NCBIfam" id="NF040570">
    <property type="entry name" value="guided_TnpB"/>
    <property type="match status" value="1"/>
</dbReference>